<evidence type="ECO:0000259" key="3">
    <source>
        <dbReference type="Pfam" id="PF00675"/>
    </source>
</evidence>
<dbReference type="GO" id="GO:0006508">
    <property type="term" value="P:proteolysis"/>
    <property type="evidence" value="ECO:0007669"/>
    <property type="project" value="InterPro"/>
</dbReference>
<feature type="domain" description="Peptidase M16 N-terminal" evidence="3">
    <location>
        <begin position="12"/>
        <end position="159"/>
    </location>
</feature>
<dbReference type="RefSeq" id="WP_073004926.1">
    <property type="nucleotide sequence ID" value="NZ_FQZO01000001.1"/>
</dbReference>
<dbReference type="PANTHER" id="PTHR11851">
    <property type="entry name" value="METALLOPROTEASE"/>
    <property type="match status" value="1"/>
</dbReference>
<dbReference type="InterPro" id="IPR011249">
    <property type="entry name" value="Metalloenz_LuxS/M16"/>
</dbReference>
<accession>A0A1M6DC26</accession>
<dbReference type="GO" id="GO:0046872">
    <property type="term" value="F:metal ion binding"/>
    <property type="evidence" value="ECO:0007669"/>
    <property type="project" value="InterPro"/>
</dbReference>
<evidence type="ECO:0000256" key="1">
    <source>
        <dbReference type="ARBA" id="ARBA00007261"/>
    </source>
</evidence>
<reference evidence="5 6" key="1">
    <citation type="submission" date="2016-11" db="EMBL/GenBank/DDBJ databases">
        <authorList>
            <person name="Jaros S."/>
            <person name="Januszkiewicz K."/>
            <person name="Wedrychowicz H."/>
        </authorList>
    </citation>
    <scope>NUCLEOTIDE SEQUENCE [LARGE SCALE GENOMIC DNA]</scope>
    <source>
        <strain evidence="5 6">DSM 21864</strain>
    </source>
</reference>
<feature type="domain" description="Peptidase M16 C-terminal" evidence="4">
    <location>
        <begin position="165"/>
        <end position="340"/>
    </location>
</feature>
<dbReference type="Proteomes" id="UP000184080">
    <property type="component" value="Unassembled WGS sequence"/>
</dbReference>
<dbReference type="STRING" id="1121298.SAMN05444401_1410"/>
<comment type="similarity">
    <text evidence="1 2">Belongs to the peptidase M16 family.</text>
</comment>
<sequence length="433" mass="48643">MQNVFKLSNGLRVVTEKIETVKSISVGIWVETGSRNENKVNNGISHFIEHMMFKGTEKRNALELAESIENVGGQINAFTGREATCYYIKALDENLELCLDVLSDMMFNSKFSEEDIEKEKGVVIEEINMSEDSPEDVLADLHSMSIWGEDSISLPILGTVDTVKSFNRELILEYIAEYYIPENSVISICGNFEEDKLYNYLDKYFSTWKSLSNKRVTKYSTPILLSDILYKDKPIEQLHLSLGLKGYELGNDKGYTLTLINNILGGGASSILFQKIREELGLCYSIYSYMSSYNNTGTINIYAGLSPKYAEKALKVIKKELKEFAEIGVSSALLNNTKNKIKASYILGLESTSSRMFANGKTLLFLNKVNSQEDIMDKINAIDNDKVKMVMNETIEKGIINAAFVGNNFQMDSIFPIISEDKKAFTEGSSILV</sequence>
<gene>
    <name evidence="5" type="ORF">SAMN05444401_1410</name>
</gene>
<dbReference type="EMBL" id="FQZO01000001">
    <property type="protein sequence ID" value="SHI70723.1"/>
    <property type="molecule type" value="Genomic_DNA"/>
</dbReference>
<dbReference type="Pfam" id="PF05193">
    <property type="entry name" value="Peptidase_M16_C"/>
    <property type="match status" value="1"/>
</dbReference>
<dbReference type="InterPro" id="IPR050361">
    <property type="entry name" value="MPP/UQCRC_Complex"/>
</dbReference>
<evidence type="ECO:0000313" key="5">
    <source>
        <dbReference type="EMBL" id="SHI70723.1"/>
    </source>
</evidence>
<proteinExistence type="inferred from homology"/>
<dbReference type="OrthoDB" id="9811314at2"/>
<dbReference type="InterPro" id="IPR001431">
    <property type="entry name" value="Pept_M16_Zn_BS"/>
</dbReference>
<dbReference type="PROSITE" id="PS00143">
    <property type="entry name" value="INSULINASE"/>
    <property type="match status" value="1"/>
</dbReference>
<dbReference type="Pfam" id="PF00675">
    <property type="entry name" value="Peptidase_M16"/>
    <property type="match status" value="1"/>
</dbReference>
<keyword evidence="6" id="KW-1185">Reference proteome</keyword>
<dbReference type="GO" id="GO:0004222">
    <property type="term" value="F:metalloendopeptidase activity"/>
    <property type="evidence" value="ECO:0007669"/>
    <property type="project" value="InterPro"/>
</dbReference>
<dbReference type="PANTHER" id="PTHR11851:SF49">
    <property type="entry name" value="MITOCHONDRIAL-PROCESSING PEPTIDASE SUBUNIT ALPHA"/>
    <property type="match status" value="1"/>
</dbReference>
<name>A0A1M6DC26_9CLOT</name>
<dbReference type="InterPro" id="IPR007863">
    <property type="entry name" value="Peptidase_M16_C"/>
</dbReference>
<evidence type="ECO:0000259" key="4">
    <source>
        <dbReference type="Pfam" id="PF05193"/>
    </source>
</evidence>
<protein>
    <submittedName>
        <fullName evidence="5">Predicted Zn-dependent peptidase</fullName>
    </submittedName>
</protein>
<dbReference type="SUPFAM" id="SSF63411">
    <property type="entry name" value="LuxS/MPP-like metallohydrolase"/>
    <property type="match status" value="2"/>
</dbReference>
<dbReference type="AlphaFoldDB" id="A0A1M6DC26"/>
<dbReference type="InterPro" id="IPR011765">
    <property type="entry name" value="Pept_M16_N"/>
</dbReference>
<evidence type="ECO:0000256" key="2">
    <source>
        <dbReference type="RuleBase" id="RU004447"/>
    </source>
</evidence>
<organism evidence="5 6">
    <name type="scientific">Clostridium amylolyticum</name>
    <dbReference type="NCBI Taxonomy" id="1121298"/>
    <lineage>
        <taxon>Bacteria</taxon>
        <taxon>Bacillati</taxon>
        <taxon>Bacillota</taxon>
        <taxon>Clostridia</taxon>
        <taxon>Eubacteriales</taxon>
        <taxon>Clostridiaceae</taxon>
        <taxon>Clostridium</taxon>
    </lineage>
</organism>
<evidence type="ECO:0000313" key="6">
    <source>
        <dbReference type="Proteomes" id="UP000184080"/>
    </source>
</evidence>
<dbReference type="FunFam" id="3.30.830.10:FF:000008">
    <property type="entry name" value="Mitochondrial-processing peptidase subunit beta"/>
    <property type="match status" value="1"/>
</dbReference>
<dbReference type="Gene3D" id="3.30.830.10">
    <property type="entry name" value="Metalloenzyme, LuxS/M16 peptidase-like"/>
    <property type="match status" value="2"/>
</dbReference>